<gene>
    <name evidence="3" type="ORF">NCTC8580_04572</name>
</gene>
<dbReference type="Proteomes" id="UP000255087">
    <property type="component" value="Unassembled WGS sequence"/>
</dbReference>
<keyword evidence="1" id="KW-0732">Signal</keyword>
<evidence type="ECO:0000313" key="3">
    <source>
        <dbReference type="EMBL" id="SUP86929.1"/>
    </source>
</evidence>
<evidence type="ECO:0000313" key="4">
    <source>
        <dbReference type="Proteomes" id="UP000255087"/>
    </source>
</evidence>
<feature type="chain" id="PRO_5016829568" description="DUF4232 domain-containing protein" evidence="1">
    <location>
        <begin position="31"/>
        <end position="199"/>
    </location>
</feature>
<accession>A0A380QEI0</accession>
<evidence type="ECO:0000259" key="2">
    <source>
        <dbReference type="Pfam" id="PF14016"/>
    </source>
</evidence>
<dbReference type="InterPro" id="IPR025326">
    <property type="entry name" value="DUF4232"/>
</dbReference>
<proteinExistence type="predicted"/>
<feature type="signal peptide" evidence="1">
    <location>
        <begin position="1"/>
        <end position="30"/>
    </location>
</feature>
<dbReference type="RefSeq" id="WP_106441191.1">
    <property type="nucleotide sequence ID" value="NZ_NCLF01000034.1"/>
</dbReference>
<protein>
    <recommendedName>
        <fullName evidence="2">DUF4232 domain-containing protein</fullName>
    </recommendedName>
</protein>
<dbReference type="AlphaFoldDB" id="A0A380QEI0"/>
<feature type="domain" description="DUF4232" evidence="2">
    <location>
        <begin position="55"/>
        <end position="194"/>
    </location>
</feature>
<evidence type="ECO:0000256" key="1">
    <source>
        <dbReference type="SAM" id="SignalP"/>
    </source>
</evidence>
<name>A0A380QEI0_YERPU</name>
<reference evidence="3 4" key="1">
    <citation type="submission" date="2018-06" db="EMBL/GenBank/DDBJ databases">
        <authorList>
            <consortium name="Pathogen Informatics"/>
            <person name="Doyle S."/>
        </authorList>
    </citation>
    <scope>NUCLEOTIDE SEQUENCE [LARGE SCALE GENOMIC DNA]</scope>
    <source>
        <strain evidence="3 4">NCTC8580</strain>
    </source>
</reference>
<sequence length="199" mass="21038">MQRGCCFLRSTSAAGVALIVAMTLSASAWAISEQAISEQAKSEQATTVLDNDIVCHVAHLNARFDDKEGLFEGASQSGTLLILRNISARACQVNAMPVISFEGAVGQQLAVFRKVPRGMRQDPILSPVTVAAGAEVAVQLRWVASDAFDGNNCVTPEKVVVTLLGGTLRLPFGRQMCAASGDTEFFSQAPVGPVTNEVQ</sequence>
<dbReference type="Pfam" id="PF14016">
    <property type="entry name" value="DUF4232"/>
    <property type="match status" value="1"/>
</dbReference>
<organism evidence="3 4">
    <name type="scientific">Yersinia pseudotuberculosis</name>
    <dbReference type="NCBI Taxonomy" id="633"/>
    <lineage>
        <taxon>Bacteria</taxon>
        <taxon>Pseudomonadati</taxon>
        <taxon>Pseudomonadota</taxon>
        <taxon>Gammaproteobacteria</taxon>
        <taxon>Enterobacterales</taxon>
        <taxon>Yersiniaceae</taxon>
        <taxon>Yersinia</taxon>
    </lineage>
</organism>
<dbReference type="EMBL" id="UHJC01000001">
    <property type="protein sequence ID" value="SUP86929.1"/>
    <property type="molecule type" value="Genomic_DNA"/>
</dbReference>